<dbReference type="EMBL" id="JABWTA010000001">
    <property type="protein sequence ID" value="NVE93490.1"/>
    <property type="molecule type" value="Genomic_DNA"/>
</dbReference>
<proteinExistence type="predicted"/>
<evidence type="ECO:0000313" key="1">
    <source>
        <dbReference type="EMBL" id="NVE93490.1"/>
    </source>
</evidence>
<gene>
    <name evidence="1" type="ORF">HUO12_01110</name>
</gene>
<organism evidence="1 2">
    <name type="scientific">Altererythrobacter lutimaris</name>
    <dbReference type="NCBI Taxonomy" id="2743979"/>
    <lineage>
        <taxon>Bacteria</taxon>
        <taxon>Pseudomonadati</taxon>
        <taxon>Pseudomonadota</taxon>
        <taxon>Alphaproteobacteria</taxon>
        <taxon>Sphingomonadales</taxon>
        <taxon>Erythrobacteraceae</taxon>
        <taxon>Altererythrobacter</taxon>
    </lineage>
</organism>
<protein>
    <submittedName>
        <fullName evidence="1">Uncharacterized protein</fullName>
    </submittedName>
</protein>
<reference evidence="1 2" key="1">
    <citation type="submission" date="2020-06" db="EMBL/GenBank/DDBJ databases">
        <title>Altererythrobacter lutimaris sp. nov., a marine bacterium isolated from a tidal flat.</title>
        <authorList>
            <person name="Kim D."/>
            <person name="Yoo Y."/>
            <person name="Kim J.-J."/>
        </authorList>
    </citation>
    <scope>NUCLEOTIDE SEQUENCE [LARGE SCALE GENOMIC DNA]</scope>
    <source>
        <strain evidence="1 2">JGD-16</strain>
    </source>
</reference>
<dbReference type="RefSeq" id="WP_176271854.1">
    <property type="nucleotide sequence ID" value="NZ_JABWTA010000001.1"/>
</dbReference>
<name>A0A850H7G6_9SPHN</name>
<comment type="caution">
    <text evidence="1">The sequence shown here is derived from an EMBL/GenBank/DDBJ whole genome shotgun (WGS) entry which is preliminary data.</text>
</comment>
<accession>A0A850H7G6</accession>
<sequence length="96" mass="10348">MSSVDPKSFNTPKSEIFAPDQVDNIARAVLTLTREVAVLSDRVMVLEEVLGQKGVDVREAVDTYQPSEEFQARADASTQLILKNVIAALQGADGGD</sequence>
<dbReference type="AlphaFoldDB" id="A0A850H7G6"/>
<evidence type="ECO:0000313" key="2">
    <source>
        <dbReference type="Proteomes" id="UP000546031"/>
    </source>
</evidence>
<dbReference type="Proteomes" id="UP000546031">
    <property type="component" value="Unassembled WGS sequence"/>
</dbReference>
<keyword evidence="2" id="KW-1185">Reference proteome</keyword>